<protein>
    <submittedName>
        <fullName evidence="2">Uncharacterized protein</fullName>
    </submittedName>
</protein>
<accession>A0A8D8R831</accession>
<feature type="region of interest" description="Disordered" evidence="1">
    <location>
        <begin position="113"/>
        <end position="135"/>
    </location>
</feature>
<dbReference type="EMBL" id="HBUF01133035">
    <property type="protein sequence ID" value="CAG6644646.1"/>
    <property type="molecule type" value="Transcribed_RNA"/>
</dbReference>
<organism evidence="2">
    <name type="scientific">Cacopsylla melanoneura</name>
    <dbReference type="NCBI Taxonomy" id="428564"/>
    <lineage>
        <taxon>Eukaryota</taxon>
        <taxon>Metazoa</taxon>
        <taxon>Ecdysozoa</taxon>
        <taxon>Arthropoda</taxon>
        <taxon>Hexapoda</taxon>
        <taxon>Insecta</taxon>
        <taxon>Pterygota</taxon>
        <taxon>Neoptera</taxon>
        <taxon>Paraneoptera</taxon>
        <taxon>Hemiptera</taxon>
        <taxon>Sternorrhyncha</taxon>
        <taxon>Psylloidea</taxon>
        <taxon>Psyllidae</taxon>
        <taxon>Psyllinae</taxon>
        <taxon>Cacopsylla</taxon>
    </lineage>
</organism>
<evidence type="ECO:0000256" key="1">
    <source>
        <dbReference type="SAM" id="MobiDB-lite"/>
    </source>
</evidence>
<dbReference type="EMBL" id="HBUF01133033">
    <property type="protein sequence ID" value="CAG6644642.1"/>
    <property type="molecule type" value="Transcribed_RNA"/>
</dbReference>
<dbReference type="AlphaFoldDB" id="A0A8D8R831"/>
<evidence type="ECO:0000313" key="2">
    <source>
        <dbReference type="EMBL" id="CAG6644640.1"/>
    </source>
</evidence>
<proteinExistence type="predicted"/>
<name>A0A8D8R831_9HEMI</name>
<dbReference type="EMBL" id="HBUF01133032">
    <property type="protein sequence ID" value="CAG6644640.1"/>
    <property type="molecule type" value="Transcribed_RNA"/>
</dbReference>
<reference evidence="2" key="1">
    <citation type="submission" date="2021-05" db="EMBL/GenBank/DDBJ databases">
        <authorList>
            <person name="Alioto T."/>
            <person name="Alioto T."/>
            <person name="Gomez Garrido J."/>
        </authorList>
    </citation>
    <scope>NUCLEOTIDE SEQUENCE</scope>
</reference>
<sequence length="135" mass="15297">MLCALFFEDCFYDLDVELIKFWCRSFFFSLFDFRFYMILVEKLSVDGTGQKMPGIYENAEVPDVSPSNETATPDNIDEKYKLENVRQNLSEDDENSSLSAHLSIENTSIGILDSEGSKLPESENEAIVEASAPEN</sequence>
<dbReference type="EMBL" id="HBUF01133034">
    <property type="protein sequence ID" value="CAG6644644.1"/>
    <property type="molecule type" value="Transcribed_RNA"/>
</dbReference>